<keyword evidence="1" id="KW-0175">Coiled coil</keyword>
<accession>A0AAP2GPL0</accession>
<name>A0AAP2GPL0_9BACT</name>
<dbReference type="Proteomes" id="UP001319200">
    <property type="component" value="Unassembled WGS sequence"/>
</dbReference>
<dbReference type="RefSeq" id="WP_254163422.1">
    <property type="nucleotide sequence ID" value="NZ_JAHESF010000009.1"/>
</dbReference>
<organism evidence="2 3">
    <name type="scientific">Chryseosolibacter histidini</name>
    <dbReference type="NCBI Taxonomy" id="2782349"/>
    <lineage>
        <taxon>Bacteria</taxon>
        <taxon>Pseudomonadati</taxon>
        <taxon>Bacteroidota</taxon>
        <taxon>Cytophagia</taxon>
        <taxon>Cytophagales</taxon>
        <taxon>Chryseotaleaceae</taxon>
        <taxon>Chryseosolibacter</taxon>
    </lineage>
</organism>
<protein>
    <submittedName>
        <fullName evidence="2">Uncharacterized protein</fullName>
    </submittedName>
</protein>
<sequence>MPNTYVANAGPALVFWNGISEELASISGVFKDSNQGNYGNLVFKTRTNDQVKLETKMVILSNGNVGIGTNEPGTFKLAVNGKIWSQEVNIAMTNPGPDYVFEKDYNLLSLAELEAYIKANKHLPEVPSAKEMDAEGLNIKEMNLILLKKVEELTLHLIEANKKIEETNEKVKALEERVKDK</sequence>
<comment type="caution">
    <text evidence="2">The sequence shown here is derived from an EMBL/GenBank/DDBJ whole genome shotgun (WGS) entry which is preliminary data.</text>
</comment>
<feature type="coiled-coil region" evidence="1">
    <location>
        <begin position="150"/>
        <end position="181"/>
    </location>
</feature>
<gene>
    <name evidence="2" type="ORF">KK083_11740</name>
</gene>
<evidence type="ECO:0000256" key="1">
    <source>
        <dbReference type="SAM" id="Coils"/>
    </source>
</evidence>
<evidence type="ECO:0000313" key="3">
    <source>
        <dbReference type="Proteomes" id="UP001319200"/>
    </source>
</evidence>
<evidence type="ECO:0000313" key="2">
    <source>
        <dbReference type="EMBL" id="MBT1697552.1"/>
    </source>
</evidence>
<dbReference type="EMBL" id="JAHESF010000009">
    <property type="protein sequence ID" value="MBT1697552.1"/>
    <property type="molecule type" value="Genomic_DNA"/>
</dbReference>
<keyword evidence="3" id="KW-1185">Reference proteome</keyword>
<reference evidence="2 3" key="1">
    <citation type="submission" date="2021-05" db="EMBL/GenBank/DDBJ databases">
        <title>A Polyphasic approach of four new species of the genus Ohtaekwangia: Ohtaekwangia histidinii sp. nov., Ohtaekwangia cretensis sp. nov., Ohtaekwangia indiensis sp. nov., Ohtaekwangia reichenbachii sp. nov. from diverse environment.</title>
        <authorList>
            <person name="Octaviana S."/>
        </authorList>
    </citation>
    <scope>NUCLEOTIDE SEQUENCE [LARGE SCALE GENOMIC DNA]</scope>
    <source>
        <strain evidence="2 3">PWU4</strain>
    </source>
</reference>
<dbReference type="AlphaFoldDB" id="A0AAP2GPL0"/>
<proteinExistence type="predicted"/>